<reference evidence="1" key="1">
    <citation type="journal article" date="2019" name="Sci. Rep.">
        <title>Draft genome of Tanacetum cinerariifolium, the natural source of mosquito coil.</title>
        <authorList>
            <person name="Yamashiro T."/>
            <person name="Shiraishi A."/>
            <person name="Satake H."/>
            <person name="Nakayama K."/>
        </authorList>
    </citation>
    <scope>NUCLEOTIDE SEQUENCE</scope>
</reference>
<comment type="caution">
    <text evidence="1">The sequence shown here is derived from an EMBL/GenBank/DDBJ whole genome shotgun (WGS) entry which is preliminary data.</text>
</comment>
<name>A0A699HZ65_TANCI</name>
<dbReference type="EMBL" id="BKCJ010226449">
    <property type="protein sequence ID" value="GEY95936.1"/>
    <property type="molecule type" value="Genomic_DNA"/>
</dbReference>
<sequence>TYNNLFSVKLHYGGRFTDSQNKQYTDGEFCFVDMLDIDDFKIPLKSLDVGLKRVVSKTDISNKNFKGYVKNHKIMDFYLKLVEKTKSYSGEDGQSDSESEDANDLVDDEHLVEEVEVNMNSFNFHLDGEDETDVIDPIQPHVNVTEDDLEVLDFDSLESDQEDIPKNARSRGLKKLRKKHMSSGIRNNFYIGKEFENRDLAKERIRAYVVETRRNLDFKPEIFGGKAQVCPHGLLRGLNQNGKLSIDGQDHYGHKVLDLDF</sequence>
<gene>
    <name evidence="1" type="ORF">Tci_467910</name>
</gene>
<feature type="non-terminal residue" evidence="1">
    <location>
        <position position="1"/>
    </location>
</feature>
<accession>A0A699HZ65</accession>
<protein>
    <submittedName>
        <fullName evidence="1">Transposase, MuDR</fullName>
    </submittedName>
</protein>
<dbReference type="AlphaFoldDB" id="A0A699HZ65"/>
<organism evidence="1">
    <name type="scientific">Tanacetum cinerariifolium</name>
    <name type="common">Dalmatian daisy</name>
    <name type="synonym">Chrysanthemum cinerariifolium</name>
    <dbReference type="NCBI Taxonomy" id="118510"/>
    <lineage>
        <taxon>Eukaryota</taxon>
        <taxon>Viridiplantae</taxon>
        <taxon>Streptophyta</taxon>
        <taxon>Embryophyta</taxon>
        <taxon>Tracheophyta</taxon>
        <taxon>Spermatophyta</taxon>
        <taxon>Magnoliopsida</taxon>
        <taxon>eudicotyledons</taxon>
        <taxon>Gunneridae</taxon>
        <taxon>Pentapetalae</taxon>
        <taxon>asterids</taxon>
        <taxon>campanulids</taxon>
        <taxon>Asterales</taxon>
        <taxon>Asteraceae</taxon>
        <taxon>Asteroideae</taxon>
        <taxon>Anthemideae</taxon>
        <taxon>Anthemidinae</taxon>
        <taxon>Tanacetum</taxon>
    </lineage>
</organism>
<proteinExistence type="predicted"/>
<evidence type="ECO:0000313" key="1">
    <source>
        <dbReference type="EMBL" id="GEY95936.1"/>
    </source>
</evidence>